<feature type="compositionally biased region" description="Basic and acidic residues" evidence="2">
    <location>
        <begin position="888"/>
        <end position="899"/>
    </location>
</feature>
<sequence length="1731" mass="193191">MGPPDWWQEYEARKESGGTSSNSDISSVIEVTTMYLGGKKDMTVSMTSSTTTAVTTPSTSVTTAAQEIYLSIENPLQRRQSSPSLVMKESAEEDDILLELATGLESSRILHKSASCKSADLDIQNLGDIRQSKKSHRSAWGRVKDIIHTRRDSIKKKPKRGKSGVDSEETSEIDVEAMLEEHWRSDVFDEGLTGRSTPKSSPMVIRQQSTKGTSDTSLGASTSLHKMSPSKGPIFHLGSSPANKDMVTLLASSMSDEFNKKMQEWEQIRSKKSSFRVSLDESDIGHLDLSSMSHEYPPRAIDFHDQRSRIPEILSEGRTLEESNISMEGLAAPTINLEEIQRRMTDSFSRKMQEWERLKYKGLGTVREPSPESERKDIKGRKDERQKSKRSREEKEKEKWERHREREMQKVEREQVKLEKEKLRIEKERMRTLEREAKLEQLKGRLSQSESESIFKNAASSQLAEYKVTADFARKLHEWELKKGLSHDVSNSIYMEAQQMGMQHLRLGGNVASLSKQESRTGVGVGIKAPPPPPLALQPYWDSPEDTSPVERYSEISIGDVDDNSTCTSVTEECLTRSNITSLERANTQLLENLHKKEMEYAEVQEEVVKMNEKLANVRENHAAEMTQFHHELARGNISGSVKLEVGELETTVGDLEEKIKMMENLGEKLASSMESAAVGKWQSIEGEEAVHTQLMELVDQMRGMLLQASQSEEHSQKTMALVNFETLYTQAMKLQVQMNNLRLSHLERNREIMIIKRQLLLQEVNNLLLQADITRRETELYQFHEAKKFASLKRWNTFSGIERHRPNVQRELPEFSLKSGSHREPRMRPIETPRINIPHIPEEIMMTPTGSFSISAPVSPLSTTETGGVLVLPSLSTAGQLLTSPRAAHEQSTDHLETHLPLPSSHGRRDLQVRFSALPDQHQPKSDSRTSGSADQESLPLLQLPKLAIHVSPRKYPPEQSLSHLAVATTESKKTVATTSRTVESTSPTRAESFQKVEHPQIETSTIVSSGAKHVSSSKREITTICDSAILHMDIKELKREKRKVERGPPTLKRDESEGLSSVPSPVKVPQQSSSTSEAPNQFIPKQRSLEKPRLTKVAPIVDDDYFPEPSVMKCTENLTVTEQTDSELGAVGGVSYQPQAAQTTRQDLPDTSDQCKFGSLSLRSPISKHKLLSHKEERENKLKDYKIISPKGSPVAARGKPPLPRQTMPVKQSPSASSSTIKGPRSKSVSDVDDRAPESIIPKHLQDAIHRFDKRATVYESEDHPPELRKPPSPTLHLPRVGLVSRVRRLKPAAELLEESHRYRTGHSIYAARILQRYLLKDEHRQESSDTAQNKENLSGTYVHTLVQRLSRETTPVRSPGPSRENSDLSLKRTDSPREHSEFVTDIIRKLSSPSESEALKSFPPFRDLTNDGQVKTLTQAFNGHTATRSQERTLSDSDIDRQHTDPSTSAIKAQNRNSCEVAIVLSSHVSPISETVYQIVSSKSSETSTGSSQKPGSSTTPISYQSLPTITTLSSSAEEVCRSRAATYCVSEMEKAIPMQPQPSSATSSQSPQQQDYPSDQTIKSKGKSAKTSKEKVEPGKLPSSLSPDRRAAGRGRMGTVGVLCKQSISFDLGVSLHTQKQQEGEAIPKSRQARSWDPSESARAEAKASVEAETPSTSSAIVSPRASEATTSTSEEAAATGEIRPVSTSSEGEVVPSSPTTTEKKRSRRFFDSSWLQKSKRFFKVSK</sequence>
<feature type="compositionally biased region" description="Basic and acidic residues" evidence="2">
    <location>
        <begin position="1367"/>
        <end position="1384"/>
    </location>
</feature>
<feature type="region of interest" description="Disordered" evidence="2">
    <location>
        <begin position="971"/>
        <end position="998"/>
    </location>
</feature>
<feature type="compositionally biased region" description="Basic and acidic residues" evidence="2">
    <location>
        <begin position="1230"/>
        <end position="1239"/>
    </location>
</feature>
<protein>
    <submittedName>
        <fullName evidence="3">Uncharacterized protein</fullName>
    </submittedName>
</protein>
<feature type="region of interest" description="Disordered" evidence="2">
    <location>
        <begin position="190"/>
        <end position="229"/>
    </location>
</feature>
<organism evidence="3">
    <name type="scientific">Arion vulgaris</name>
    <dbReference type="NCBI Taxonomy" id="1028688"/>
    <lineage>
        <taxon>Eukaryota</taxon>
        <taxon>Metazoa</taxon>
        <taxon>Spiralia</taxon>
        <taxon>Lophotrochozoa</taxon>
        <taxon>Mollusca</taxon>
        <taxon>Gastropoda</taxon>
        <taxon>Heterobranchia</taxon>
        <taxon>Euthyneura</taxon>
        <taxon>Panpulmonata</taxon>
        <taxon>Eupulmonata</taxon>
        <taxon>Stylommatophora</taxon>
        <taxon>Helicina</taxon>
        <taxon>Arionoidea</taxon>
        <taxon>Arionidae</taxon>
        <taxon>Arion</taxon>
    </lineage>
</organism>
<gene>
    <name evidence="3" type="primary">ORF138008</name>
</gene>
<feature type="compositionally biased region" description="Basic and acidic residues" evidence="2">
    <location>
        <begin position="369"/>
        <end position="402"/>
    </location>
</feature>
<reference evidence="3" key="1">
    <citation type="submission" date="2014-12" db="EMBL/GenBank/DDBJ databases">
        <title>Insight into the proteome of Arion vulgaris.</title>
        <authorList>
            <person name="Aradska J."/>
            <person name="Bulat T."/>
            <person name="Smidak R."/>
            <person name="Sarate P."/>
            <person name="Gangsoo J."/>
            <person name="Sialana F."/>
            <person name="Bilban M."/>
            <person name="Lubec G."/>
        </authorList>
    </citation>
    <scope>NUCLEOTIDE SEQUENCE</scope>
    <source>
        <tissue evidence="3">Skin</tissue>
    </source>
</reference>
<name>A0A0B7ARE1_9EUPU</name>
<feature type="compositionally biased region" description="Low complexity" evidence="2">
    <location>
        <begin position="1670"/>
        <end position="1684"/>
    </location>
</feature>
<feature type="compositionally biased region" description="Polar residues" evidence="2">
    <location>
        <begin position="1690"/>
        <end position="1705"/>
    </location>
</feature>
<feature type="region of interest" description="Disordered" evidence="2">
    <location>
        <begin position="1423"/>
        <end position="1449"/>
    </location>
</feature>
<feature type="region of interest" description="Disordered" evidence="2">
    <location>
        <begin position="362"/>
        <end position="402"/>
    </location>
</feature>
<keyword evidence="1" id="KW-0175">Coiled coil</keyword>
<feature type="compositionally biased region" description="Basic residues" evidence="2">
    <location>
        <begin position="153"/>
        <end position="162"/>
    </location>
</feature>
<feature type="compositionally biased region" description="Low complexity" evidence="2">
    <location>
        <begin position="1062"/>
        <end position="1078"/>
    </location>
</feature>
<feature type="compositionally biased region" description="Polar residues" evidence="2">
    <location>
        <begin position="1331"/>
        <end position="1344"/>
    </location>
</feature>
<feature type="compositionally biased region" description="Polar residues" evidence="2">
    <location>
        <begin position="194"/>
        <end position="225"/>
    </location>
</feature>
<feature type="compositionally biased region" description="Basic and acidic residues" evidence="2">
    <location>
        <begin position="1432"/>
        <end position="1447"/>
    </location>
</feature>
<feature type="region of interest" description="Disordered" evidence="2">
    <location>
        <begin position="1184"/>
        <end position="1239"/>
    </location>
</feature>
<feature type="compositionally biased region" description="Polar residues" evidence="2">
    <location>
        <begin position="1211"/>
        <end position="1223"/>
    </location>
</feature>
<feature type="region of interest" description="Disordered" evidence="2">
    <location>
        <begin position="1328"/>
        <end position="1384"/>
    </location>
</feature>
<feature type="compositionally biased region" description="Polar residues" evidence="2">
    <location>
        <begin position="976"/>
        <end position="993"/>
    </location>
</feature>
<feature type="region of interest" description="Disordered" evidence="2">
    <location>
        <begin position="1261"/>
        <end position="1281"/>
    </location>
</feature>
<feature type="compositionally biased region" description="Basic and acidic residues" evidence="2">
    <location>
        <begin position="1261"/>
        <end position="1272"/>
    </location>
</feature>
<feature type="region of interest" description="Disordered" evidence="2">
    <location>
        <begin position="883"/>
        <end position="939"/>
    </location>
</feature>
<evidence type="ECO:0000313" key="3">
    <source>
        <dbReference type="EMBL" id="CEK83609.1"/>
    </source>
</evidence>
<feature type="compositionally biased region" description="Polar residues" evidence="2">
    <location>
        <begin position="1496"/>
        <end position="1508"/>
    </location>
</feature>
<feature type="compositionally biased region" description="Low complexity" evidence="2">
    <location>
        <begin position="1486"/>
        <end position="1495"/>
    </location>
</feature>
<feature type="coiled-coil region" evidence="1">
    <location>
        <begin position="580"/>
        <end position="621"/>
    </location>
</feature>
<feature type="region of interest" description="Disordered" evidence="2">
    <location>
        <begin position="1042"/>
        <end position="1092"/>
    </location>
</feature>
<proteinExistence type="predicted"/>
<accession>A0A0B7ARE1</accession>
<dbReference type="EMBL" id="HACG01036744">
    <property type="protein sequence ID" value="CEK83609.1"/>
    <property type="molecule type" value="Transcribed_RNA"/>
</dbReference>
<feature type="compositionally biased region" description="Low complexity" evidence="2">
    <location>
        <begin position="1541"/>
        <end position="1564"/>
    </location>
</feature>
<feature type="region of interest" description="Disordered" evidence="2">
    <location>
        <begin position="1623"/>
        <end position="1714"/>
    </location>
</feature>
<feature type="region of interest" description="Disordered" evidence="2">
    <location>
        <begin position="1"/>
        <end position="25"/>
    </location>
</feature>
<evidence type="ECO:0000256" key="1">
    <source>
        <dbReference type="SAM" id="Coils"/>
    </source>
</evidence>
<feature type="compositionally biased region" description="Basic and acidic residues" evidence="2">
    <location>
        <begin position="1042"/>
        <end position="1058"/>
    </location>
</feature>
<feature type="region of interest" description="Disordered" evidence="2">
    <location>
        <begin position="150"/>
        <end position="171"/>
    </location>
</feature>
<evidence type="ECO:0000256" key="2">
    <source>
        <dbReference type="SAM" id="MobiDB-lite"/>
    </source>
</evidence>
<feature type="region of interest" description="Disordered" evidence="2">
    <location>
        <begin position="1486"/>
        <end position="1508"/>
    </location>
</feature>
<feature type="region of interest" description="Disordered" evidence="2">
    <location>
        <begin position="1539"/>
        <end position="1601"/>
    </location>
</feature>
<feature type="compositionally biased region" description="Basic and acidic residues" evidence="2">
    <location>
        <begin position="1644"/>
        <end position="1654"/>
    </location>
</feature>